<reference evidence="5 6" key="1">
    <citation type="submission" date="2023-01" db="EMBL/GenBank/DDBJ databases">
        <title>Analysis of 21 Apiospora genomes using comparative genomics revels a genus with tremendous synthesis potential of carbohydrate active enzymes and secondary metabolites.</title>
        <authorList>
            <person name="Sorensen T."/>
        </authorList>
    </citation>
    <scope>NUCLEOTIDE SEQUENCE [LARGE SCALE GENOMIC DNA]</scope>
    <source>
        <strain evidence="5 6">CBS 20057</strain>
    </source>
</reference>
<dbReference type="PANTHER" id="PTHR11474">
    <property type="entry name" value="TYROSINASE FAMILY MEMBER"/>
    <property type="match status" value="1"/>
</dbReference>
<feature type="chain" id="PRO_5047364243" evidence="3">
    <location>
        <begin position="16"/>
        <end position="318"/>
    </location>
</feature>
<dbReference type="InterPro" id="IPR008922">
    <property type="entry name" value="Di-copper_centre_dom_sf"/>
</dbReference>
<accession>A0ABR1SQ27</accession>
<keyword evidence="3" id="KW-0732">Signal</keyword>
<sequence length="318" mass="35764">MQLLHLLSAASLASAAALAPRQAKSGCTNPEKRVEFRTLDAATQKQYTDAVMCLPTKPSGLKLGLNTTLYDDFPYVHTHLNKIIHFCGMFLPWHRYYVQLYQNQLRECGYTGPMPYWDWSLDAADTAHSSIWDLVGGNGGTAKVEKTGTQEWMCLTDGPFKELRPAYNELDYAPHCLARDFYNGTDRPGDMRGSAYNQAELDFIAERPTYADFRLYLESIPHGSIHSAVGGQKGDMKPSSSPNPLFFLHHANIDRLWSQWQQADPEARLKDIVDDKTNPPKDGLKTALDDVMPYLGLAEDIKIGDVMTTQNDLLCYTY</sequence>
<feature type="domain" description="Tyrosinase copper-binding" evidence="4">
    <location>
        <begin position="69"/>
        <end position="262"/>
    </location>
</feature>
<keyword evidence="1" id="KW-0479">Metal-binding</keyword>
<name>A0ABR1SQ27_9PEZI</name>
<gene>
    <name evidence="5" type="ORF">PG991_001524</name>
</gene>
<dbReference type="Proteomes" id="UP001396898">
    <property type="component" value="Unassembled WGS sequence"/>
</dbReference>
<dbReference type="PRINTS" id="PR00092">
    <property type="entry name" value="TYROSINASE"/>
</dbReference>
<dbReference type="EMBL" id="JAQQWI010000004">
    <property type="protein sequence ID" value="KAK8036387.1"/>
    <property type="molecule type" value="Genomic_DNA"/>
</dbReference>
<dbReference type="SUPFAM" id="SSF48056">
    <property type="entry name" value="Di-copper centre-containing domain"/>
    <property type="match status" value="1"/>
</dbReference>
<dbReference type="PANTHER" id="PTHR11474:SF126">
    <property type="entry name" value="TYROSINASE-LIKE PROTEIN TYR-1-RELATED"/>
    <property type="match status" value="1"/>
</dbReference>
<feature type="signal peptide" evidence="3">
    <location>
        <begin position="1"/>
        <end position="15"/>
    </location>
</feature>
<evidence type="ECO:0000256" key="2">
    <source>
        <dbReference type="ARBA" id="ARBA00023008"/>
    </source>
</evidence>
<dbReference type="Pfam" id="PF00264">
    <property type="entry name" value="Tyrosinase"/>
    <property type="match status" value="1"/>
</dbReference>
<protein>
    <submittedName>
        <fullName evidence="5">Tyrosinase</fullName>
    </submittedName>
</protein>
<proteinExistence type="predicted"/>
<evidence type="ECO:0000256" key="1">
    <source>
        <dbReference type="ARBA" id="ARBA00022723"/>
    </source>
</evidence>
<dbReference type="InterPro" id="IPR002227">
    <property type="entry name" value="Tyrosinase_Cu-bd"/>
</dbReference>
<dbReference type="InterPro" id="IPR050316">
    <property type="entry name" value="Tyrosinase/Hemocyanin"/>
</dbReference>
<dbReference type="Gene3D" id="1.10.1280.10">
    <property type="entry name" value="Di-copper center containing domain from catechol oxidase"/>
    <property type="match status" value="1"/>
</dbReference>
<evidence type="ECO:0000256" key="3">
    <source>
        <dbReference type="SAM" id="SignalP"/>
    </source>
</evidence>
<evidence type="ECO:0000313" key="6">
    <source>
        <dbReference type="Proteomes" id="UP001396898"/>
    </source>
</evidence>
<keyword evidence="6" id="KW-1185">Reference proteome</keyword>
<comment type="caution">
    <text evidence="5">The sequence shown here is derived from an EMBL/GenBank/DDBJ whole genome shotgun (WGS) entry which is preliminary data.</text>
</comment>
<organism evidence="5 6">
    <name type="scientific">Apiospora marii</name>
    <dbReference type="NCBI Taxonomy" id="335849"/>
    <lineage>
        <taxon>Eukaryota</taxon>
        <taxon>Fungi</taxon>
        <taxon>Dikarya</taxon>
        <taxon>Ascomycota</taxon>
        <taxon>Pezizomycotina</taxon>
        <taxon>Sordariomycetes</taxon>
        <taxon>Xylariomycetidae</taxon>
        <taxon>Amphisphaeriales</taxon>
        <taxon>Apiosporaceae</taxon>
        <taxon>Apiospora</taxon>
    </lineage>
</organism>
<evidence type="ECO:0000313" key="5">
    <source>
        <dbReference type="EMBL" id="KAK8036387.1"/>
    </source>
</evidence>
<keyword evidence="2" id="KW-0186">Copper</keyword>
<evidence type="ECO:0000259" key="4">
    <source>
        <dbReference type="Pfam" id="PF00264"/>
    </source>
</evidence>